<keyword evidence="2" id="KW-0472">Membrane</keyword>
<dbReference type="Proteomes" id="UP000199735">
    <property type="component" value="Unassembled WGS sequence"/>
</dbReference>
<accession>A0AAX2E8N4</accession>
<organism evidence="4 6">
    <name type="scientific">Terribacillus saccharophilus</name>
    <dbReference type="NCBI Taxonomy" id="361277"/>
    <lineage>
        <taxon>Bacteria</taxon>
        <taxon>Bacillati</taxon>
        <taxon>Bacillota</taxon>
        <taxon>Bacilli</taxon>
        <taxon>Bacillales</taxon>
        <taxon>Bacillaceae</taxon>
        <taxon>Terribacillus</taxon>
    </lineage>
</organism>
<evidence type="ECO:0000256" key="1">
    <source>
        <dbReference type="SAM" id="Coils"/>
    </source>
</evidence>
<dbReference type="Proteomes" id="UP000027980">
    <property type="component" value="Chromosome"/>
</dbReference>
<evidence type="ECO:0000313" key="7">
    <source>
        <dbReference type="Proteomes" id="UP000199735"/>
    </source>
</evidence>
<dbReference type="NCBIfam" id="NF041479">
    <property type="entry name" value="spor_membprot_YtrI"/>
    <property type="match status" value="1"/>
</dbReference>
<evidence type="ECO:0000259" key="3">
    <source>
        <dbReference type="Pfam" id="PF26347"/>
    </source>
</evidence>
<accession>A0A075LLA2</accession>
<protein>
    <recommendedName>
        <fullName evidence="3">Sporulation membrane protein YtrI C-terminal domain-containing protein</fullName>
    </recommendedName>
</protein>
<gene>
    <name evidence="4" type="ORF">GZ22_10845</name>
    <name evidence="5" type="ORF">SAMN04489762_0073</name>
</gene>
<dbReference type="RefSeq" id="WP_038562207.1">
    <property type="nucleotide sequence ID" value="NZ_CP008876.1"/>
</dbReference>
<sequence length="167" mass="19328">MHIPPIYKQTGWQRFLVGFFLGGIISYFVYLFMYGTLFEEWVKEKVEMEGTIHDLERDIEVLKDNNEEMNELQQEGLLIDEITIAIETDDSLKLDKLIEHELKEAIKEEARHMIGRSVNGAVQSSPLLLGAIENKVYELDGFRYKVAVKQLIISEILYLTVTVETDT</sequence>
<dbReference type="Pfam" id="PF26347">
    <property type="entry name" value="YtrI_sporulation"/>
    <property type="match status" value="1"/>
</dbReference>
<feature type="transmembrane region" description="Helical" evidence="2">
    <location>
        <begin position="15"/>
        <end position="38"/>
    </location>
</feature>
<dbReference type="OrthoDB" id="2691164at2"/>
<evidence type="ECO:0000256" key="2">
    <source>
        <dbReference type="SAM" id="Phobius"/>
    </source>
</evidence>
<evidence type="ECO:0000313" key="5">
    <source>
        <dbReference type="EMBL" id="SEM44297.1"/>
    </source>
</evidence>
<name>A0A075LLA2_9BACI</name>
<dbReference type="GeneID" id="34220321"/>
<keyword evidence="2" id="KW-0812">Transmembrane</keyword>
<evidence type="ECO:0000313" key="4">
    <source>
        <dbReference type="EMBL" id="AIF67094.1"/>
    </source>
</evidence>
<dbReference type="KEGG" id="tap:GZ22_10845"/>
<keyword evidence="2" id="KW-1133">Transmembrane helix</keyword>
<dbReference type="AlphaFoldDB" id="A0A075LLA2"/>
<reference evidence="4 6" key="1">
    <citation type="submission" date="2014-07" db="EMBL/GenBank/DDBJ databases">
        <title>Complete genome sequence of a moderately halophilic bacterium Terribacillus aidingensis MP602, isolated from Cryptomeria fortunei in Tianmu mountain in China.</title>
        <authorList>
            <person name="Wang Y."/>
            <person name="Lu P."/>
            <person name="Zhang L."/>
        </authorList>
    </citation>
    <scope>NUCLEOTIDE SEQUENCE [LARGE SCALE GENOMIC DNA]</scope>
    <source>
        <strain evidence="4 6">MP602</strain>
    </source>
</reference>
<keyword evidence="1" id="KW-0175">Coiled coil</keyword>
<dbReference type="HOGENOM" id="CLU_135467_0_0_9"/>
<reference evidence="5 7" key="2">
    <citation type="submission" date="2016-10" db="EMBL/GenBank/DDBJ databases">
        <authorList>
            <person name="Varghese N."/>
            <person name="Submissions S."/>
        </authorList>
    </citation>
    <scope>NUCLEOTIDE SEQUENCE [LARGE SCALE GENOMIC DNA]</scope>
    <source>
        <strain evidence="5 7">DSM 21619</strain>
    </source>
</reference>
<dbReference type="InterPro" id="IPR058620">
    <property type="entry name" value="YtrI_C"/>
</dbReference>
<proteinExistence type="predicted"/>
<dbReference type="EMBL" id="CP008876">
    <property type="protein sequence ID" value="AIF67094.1"/>
    <property type="molecule type" value="Genomic_DNA"/>
</dbReference>
<feature type="domain" description="Sporulation membrane protein YtrI C-terminal" evidence="3">
    <location>
        <begin position="81"/>
        <end position="164"/>
    </location>
</feature>
<evidence type="ECO:0000313" key="6">
    <source>
        <dbReference type="Proteomes" id="UP000027980"/>
    </source>
</evidence>
<dbReference type="InterPro" id="IPR048198">
    <property type="entry name" value="YtrI"/>
</dbReference>
<dbReference type="EMBL" id="FOCD01000001">
    <property type="protein sequence ID" value="SEM44297.1"/>
    <property type="molecule type" value="Genomic_DNA"/>
</dbReference>
<feature type="coiled-coil region" evidence="1">
    <location>
        <begin position="38"/>
        <end position="75"/>
    </location>
</feature>